<proteinExistence type="predicted"/>
<dbReference type="RefSeq" id="WP_166647033.1">
    <property type="nucleotide sequence ID" value="NZ_SOCA01000001.1"/>
</dbReference>
<dbReference type="EMBL" id="SOCA01000001">
    <property type="protein sequence ID" value="TDU81616.1"/>
    <property type="molecule type" value="Genomic_DNA"/>
</dbReference>
<protein>
    <submittedName>
        <fullName evidence="2">Cdc6-like AAA superfamily ATPase</fullName>
    </submittedName>
</protein>
<evidence type="ECO:0000313" key="2">
    <source>
        <dbReference type="EMBL" id="TDU81616.1"/>
    </source>
</evidence>
<dbReference type="Proteomes" id="UP000295662">
    <property type="component" value="Unassembled WGS sequence"/>
</dbReference>
<organism evidence="2 3">
    <name type="scientific">Prosthecobacter fusiformis</name>
    <dbReference type="NCBI Taxonomy" id="48464"/>
    <lineage>
        <taxon>Bacteria</taxon>
        <taxon>Pseudomonadati</taxon>
        <taxon>Verrucomicrobiota</taxon>
        <taxon>Verrucomicrobiia</taxon>
        <taxon>Verrucomicrobiales</taxon>
        <taxon>Verrucomicrobiaceae</taxon>
        <taxon>Prosthecobacter</taxon>
    </lineage>
</organism>
<dbReference type="Pfam" id="PF13191">
    <property type="entry name" value="AAA_16"/>
    <property type="match status" value="1"/>
</dbReference>
<reference evidence="2 3" key="1">
    <citation type="submission" date="2019-03" db="EMBL/GenBank/DDBJ databases">
        <title>Genomic Encyclopedia of Archaeal and Bacterial Type Strains, Phase II (KMG-II): from individual species to whole genera.</title>
        <authorList>
            <person name="Goeker M."/>
        </authorList>
    </citation>
    <scope>NUCLEOTIDE SEQUENCE [LARGE SCALE GENOMIC DNA]</scope>
    <source>
        <strain evidence="2 3">ATCC 25309</strain>
    </source>
</reference>
<accession>A0A4R7ST02</accession>
<dbReference type="InterPro" id="IPR041664">
    <property type="entry name" value="AAA_16"/>
</dbReference>
<keyword evidence="3" id="KW-1185">Reference proteome</keyword>
<dbReference type="InterPro" id="IPR027417">
    <property type="entry name" value="P-loop_NTPase"/>
</dbReference>
<evidence type="ECO:0000259" key="1">
    <source>
        <dbReference type="Pfam" id="PF13191"/>
    </source>
</evidence>
<comment type="caution">
    <text evidence="2">The sequence shown here is derived from an EMBL/GenBank/DDBJ whole genome shotgun (WGS) entry which is preliminary data.</text>
</comment>
<name>A0A4R7ST02_9BACT</name>
<dbReference type="AlphaFoldDB" id="A0A4R7ST02"/>
<gene>
    <name evidence="2" type="ORF">EI77_00926</name>
</gene>
<evidence type="ECO:0000313" key="3">
    <source>
        <dbReference type="Proteomes" id="UP000295662"/>
    </source>
</evidence>
<dbReference type="SUPFAM" id="SSF52540">
    <property type="entry name" value="P-loop containing nucleoside triphosphate hydrolases"/>
    <property type="match status" value="1"/>
</dbReference>
<dbReference type="Gene3D" id="3.40.50.300">
    <property type="entry name" value="P-loop containing nucleotide triphosphate hydrolases"/>
    <property type="match status" value="1"/>
</dbReference>
<sequence length="498" mass="54982">MTFSDYRYKAQPALGRTALITQLQRELARRNISLTGPRGTGKSCVVRALAAHSVTKQMFNAIVFCELKGRGIDGDETFYEALIQDIRQQLPPEASTEWLDPNLESPVEEKLNTTVDDWESAGHKVLFILDGIDDAFVSLQTAWSFLCNFVERAPVTFLCISRKRIRELCNTREKRDSLMSDRFKNPIDIQPMTVEDIMAILQIGGVGSSGVAPALLSASGGNPSLVIALCEEASKLADTVPLEVELINAAAQAIVQERAEELELIWQDLDPDERDVFITAGRTGNVTTPSNGARKLKCLGLLTSAGGNLKPTCRLMQDFGAGAAKGTVLLKEWFGTEASYLNSMKQVLAMRLGPKMDEECELVSNVRDAIESLERPDKASRAFRDIAEEALNVIWDVESPSHMVPALRSGPPWLKVERRWPENRSGLVELLDAMTDDRKWESSPKKANRKHFILIAHIQEAGDFKNHQNGVDMTSAFLVATAASAVELVNEMRAVGLV</sequence>
<feature type="domain" description="Orc1-like AAA ATPase" evidence="1">
    <location>
        <begin position="14"/>
        <end position="156"/>
    </location>
</feature>